<dbReference type="EMBL" id="JARVKF010000435">
    <property type="protein sequence ID" value="KAK9413728.1"/>
    <property type="molecule type" value="Genomic_DNA"/>
</dbReference>
<protein>
    <submittedName>
        <fullName evidence="3">Uncharacterized protein</fullName>
    </submittedName>
</protein>
<accession>A0ABR2UGW6</accession>
<evidence type="ECO:0000256" key="1">
    <source>
        <dbReference type="SAM" id="Coils"/>
    </source>
</evidence>
<evidence type="ECO:0000313" key="4">
    <source>
        <dbReference type="Proteomes" id="UP001408356"/>
    </source>
</evidence>
<feature type="coiled-coil region" evidence="1">
    <location>
        <begin position="149"/>
        <end position="179"/>
    </location>
</feature>
<evidence type="ECO:0000256" key="2">
    <source>
        <dbReference type="SAM" id="MobiDB-lite"/>
    </source>
</evidence>
<proteinExistence type="predicted"/>
<keyword evidence="4" id="KW-1185">Reference proteome</keyword>
<name>A0ABR2UGW6_9PEZI</name>
<evidence type="ECO:0000313" key="3">
    <source>
        <dbReference type="EMBL" id="KAK9413728.1"/>
    </source>
</evidence>
<gene>
    <name evidence="3" type="ORF">SUNI508_11671</name>
</gene>
<dbReference type="Gene3D" id="3.40.50.2300">
    <property type="match status" value="1"/>
</dbReference>
<sequence>MASLDTVFQVVEIVQKAVEIYERISEAPETIRKLGRRMERLETILVNLEKHLRSNSKHALARLRKSQTEDLLRIVEDTREDCGRVYVLFEKWEKKIGPLGLQFKDNAVAQFVAQAYFALGSSAKELESLAADIDIHRRDIDGYLGLMGVQGLQANHDTLQEMKKEIKALHDLLKAQNQLAAPQPVPPSPPKQSNTNKKKPRPSPSPSPPRKDLKIIFVDPHNIGRSVCAEVLTNLYGASTSKTNGTWRIATVHSAGFFCKAGNDCTDLIEKLDYKHGSYKLAMSYGGKKPIEAAAAAVFDNKSFGQIEYVKNLIKQQTDSRVSRGIKKDIFKAYDIIIVFTGREHDNMIKLRSAIRDSEGKDAAPKDRGRIVHLGRYSTKDGTVKEIMDPPKKNGVHDRDEWNKKVAELKIAIRSFLEKEMDWTPPGKAAKAS</sequence>
<comment type="caution">
    <text evidence="3">The sequence shown here is derived from an EMBL/GenBank/DDBJ whole genome shotgun (WGS) entry which is preliminary data.</text>
</comment>
<reference evidence="3 4" key="1">
    <citation type="journal article" date="2024" name="J. Plant Pathol.">
        <title>Sequence and assembly of the genome of Seiridium unicorne, isolate CBS 538.82, causal agent of cypress canker disease.</title>
        <authorList>
            <person name="Scali E."/>
            <person name="Rocca G.D."/>
            <person name="Danti R."/>
            <person name="Garbelotto M."/>
            <person name="Barberini S."/>
            <person name="Baroncelli R."/>
            <person name="Emiliani G."/>
        </authorList>
    </citation>
    <scope>NUCLEOTIDE SEQUENCE [LARGE SCALE GENOMIC DNA]</scope>
    <source>
        <strain evidence="3 4">BM-138-508</strain>
    </source>
</reference>
<keyword evidence="1" id="KW-0175">Coiled coil</keyword>
<organism evidence="3 4">
    <name type="scientific">Seiridium unicorne</name>
    <dbReference type="NCBI Taxonomy" id="138068"/>
    <lineage>
        <taxon>Eukaryota</taxon>
        <taxon>Fungi</taxon>
        <taxon>Dikarya</taxon>
        <taxon>Ascomycota</taxon>
        <taxon>Pezizomycotina</taxon>
        <taxon>Sordariomycetes</taxon>
        <taxon>Xylariomycetidae</taxon>
        <taxon>Amphisphaeriales</taxon>
        <taxon>Sporocadaceae</taxon>
        <taxon>Seiridium</taxon>
    </lineage>
</organism>
<feature type="region of interest" description="Disordered" evidence="2">
    <location>
        <begin position="179"/>
        <end position="212"/>
    </location>
</feature>
<dbReference type="Proteomes" id="UP001408356">
    <property type="component" value="Unassembled WGS sequence"/>
</dbReference>